<comment type="caution">
    <text evidence="4">The sequence shown here is derived from an EMBL/GenBank/DDBJ whole genome shotgun (WGS) entry which is preliminary data.</text>
</comment>
<dbReference type="Proteomes" id="UP000245916">
    <property type="component" value="Unassembled WGS sequence"/>
</dbReference>
<dbReference type="InterPro" id="IPR052173">
    <property type="entry name" value="Beta-lactam_resp_regulator"/>
</dbReference>
<dbReference type="PANTHER" id="PTHR34978">
    <property type="entry name" value="POSSIBLE SENSOR-TRANSDUCER PROTEIN BLAR"/>
    <property type="match status" value="1"/>
</dbReference>
<dbReference type="PANTHER" id="PTHR34978:SF3">
    <property type="entry name" value="SLR0241 PROTEIN"/>
    <property type="match status" value="1"/>
</dbReference>
<protein>
    <recommendedName>
        <fullName evidence="3">Peptidase M56 domain-containing protein</fullName>
    </recommendedName>
</protein>
<dbReference type="CDD" id="cd07341">
    <property type="entry name" value="M56_BlaR1_MecR1_like"/>
    <property type="match status" value="1"/>
</dbReference>
<keyword evidence="2" id="KW-0472">Membrane</keyword>
<dbReference type="EMBL" id="QFFF01000001">
    <property type="protein sequence ID" value="PWG01461.1"/>
    <property type="molecule type" value="Genomic_DNA"/>
</dbReference>
<keyword evidence="5" id="KW-1185">Reference proteome</keyword>
<sequence length="567" mass="61209">MIAWAFDAVIGSTLLMLLVLAVRRPVAHLFGATWAYALWLLPALRLVMPQMPSLTTPVSVPSITVVLPAVERAAAAPLPVDAGPGQWVSILLALWIGGAAAFLIWHQSAYSAFLLSIGSTPRKGDPEEFGGIRVIESEAVDGPVAIGVFDKRIVVPPLFNWRYSAAEQQLALEHELIHHRRGDLWWNMLALGVLALNWFNPIAHFAFRAFRADQELACDAAIARKAPDRRHDYASALVKAASRPGLVAACPLNHAEFLKRRLKLMKSHRATRARTLGGVAAVGILAAGGLALSSPGFAQRDDDVGEVVVQAMERDGALITPAEEAAIREKCGEAATGSHGISLRGRDGALVCENGKVVDDPEARAIVGRVTERARTRVETVMNDPAVVAAIDGEATRAAEAAVAAIDEAEIARAVAEAETAVRAVDLGHVHGALAEARAGLAAIDIDKIRAAAMAPAMASVAVDVPHVQLSAADRAEIEASIAEARAEIASAQIDRAEIARSLAEARNELREAHRERQEALREAHRERQDALLEAQRERRQALREAEHERRRALHEAETWREKSERH</sequence>
<dbReference type="InterPro" id="IPR008756">
    <property type="entry name" value="Peptidase_M56"/>
</dbReference>
<gene>
    <name evidence="4" type="ORF">DF286_00190</name>
</gene>
<dbReference type="RefSeq" id="WP_109269601.1">
    <property type="nucleotide sequence ID" value="NZ_QFFF01000001.1"/>
</dbReference>
<organism evidence="4 5">
    <name type="scientific">Allosphingosinicella humi</name>
    <dbReference type="NCBI Taxonomy" id="2068657"/>
    <lineage>
        <taxon>Bacteria</taxon>
        <taxon>Pseudomonadati</taxon>
        <taxon>Pseudomonadota</taxon>
        <taxon>Alphaproteobacteria</taxon>
        <taxon>Sphingomonadales</taxon>
        <taxon>Sphingomonadaceae</taxon>
        <taxon>Allosphingosinicella</taxon>
    </lineage>
</organism>
<reference evidence="4 5" key="1">
    <citation type="submission" date="2018-05" db="EMBL/GenBank/DDBJ databases">
        <title>Genome of Sphingosinicella humi QZX222.</title>
        <authorList>
            <person name="Qiao Z."/>
            <person name="Wang G."/>
        </authorList>
    </citation>
    <scope>NUCLEOTIDE SEQUENCE [LARGE SCALE GENOMIC DNA]</scope>
    <source>
        <strain evidence="4 5">QZX222</strain>
    </source>
</reference>
<evidence type="ECO:0000256" key="1">
    <source>
        <dbReference type="SAM" id="MobiDB-lite"/>
    </source>
</evidence>
<dbReference type="AlphaFoldDB" id="A0A2U2IZK6"/>
<evidence type="ECO:0000313" key="4">
    <source>
        <dbReference type="EMBL" id="PWG01461.1"/>
    </source>
</evidence>
<feature type="transmembrane region" description="Helical" evidence="2">
    <location>
        <begin position="6"/>
        <end position="22"/>
    </location>
</feature>
<dbReference type="OrthoDB" id="1628901at2"/>
<proteinExistence type="predicted"/>
<feature type="transmembrane region" description="Helical" evidence="2">
    <location>
        <begin position="29"/>
        <end position="48"/>
    </location>
</feature>
<feature type="domain" description="Peptidase M56" evidence="3">
    <location>
        <begin position="7"/>
        <end position="264"/>
    </location>
</feature>
<keyword evidence="2" id="KW-0812">Transmembrane</keyword>
<keyword evidence="2" id="KW-1133">Transmembrane helix</keyword>
<dbReference type="CDD" id="cd06503">
    <property type="entry name" value="ATP-synt_Fo_b"/>
    <property type="match status" value="1"/>
</dbReference>
<feature type="region of interest" description="Disordered" evidence="1">
    <location>
        <begin position="516"/>
        <end position="567"/>
    </location>
</feature>
<accession>A0A2U2IZK6</accession>
<evidence type="ECO:0000313" key="5">
    <source>
        <dbReference type="Proteomes" id="UP000245916"/>
    </source>
</evidence>
<dbReference type="Pfam" id="PF05569">
    <property type="entry name" value="Peptidase_M56"/>
    <property type="match status" value="1"/>
</dbReference>
<evidence type="ECO:0000256" key="2">
    <source>
        <dbReference type="SAM" id="Phobius"/>
    </source>
</evidence>
<name>A0A2U2IZK6_9SPHN</name>
<evidence type="ECO:0000259" key="3">
    <source>
        <dbReference type="Pfam" id="PF05569"/>
    </source>
</evidence>
<feature type="transmembrane region" description="Helical" evidence="2">
    <location>
        <begin position="87"/>
        <end position="105"/>
    </location>
</feature>